<protein>
    <submittedName>
        <fullName evidence="1">Uncharacterized protein</fullName>
    </submittedName>
</protein>
<reference evidence="1 2" key="1">
    <citation type="submission" date="2019-02" db="EMBL/GenBank/DDBJ databases">
        <title>Draft Genome Sequences of Six Type Strains of the Genus Massilia.</title>
        <authorList>
            <person name="Miess H."/>
            <person name="Frediansyhah A."/>
            <person name="Gross H."/>
        </authorList>
    </citation>
    <scope>NUCLEOTIDE SEQUENCE [LARGE SCALE GENOMIC DNA]</scope>
    <source>
        <strain evidence="1 2">DSM 17473</strain>
    </source>
</reference>
<proteinExistence type="predicted"/>
<sequence length="62" mass="6909">MFPTLAYVCRRKNYVQAAYVNAALALHNENNSEKLKALLYSQGVPEDVIARVLFMGGPARKP</sequence>
<dbReference type="Proteomes" id="UP000290637">
    <property type="component" value="Chromosome"/>
</dbReference>
<dbReference type="RefSeq" id="WP_130185251.1">
    <property type="nucleotide sequence ID" value="NZ_CP035913.1"/>
</dbReference>
<gene>
    <name evidence="1" type="ORF">EWM63_03220</name>
</gene>
<organism evidence="1 2">
    <name type="scientific">Pseudoduganella lutea</name>
    <dbReference type="NCBI Taxonomy" id="321985"/>
    <lineage>
        <taxon>Bacteria</taxon>
        <taxon>Pseudomonadati</taxon>
        <taxon>Pseudomonadota</taxon>
        <taxon>Betaproteobacteria</taxon>
        <taxon>Burkholderiales</taxon>
        <taxon>Oxalobacteraceae</taxon>
        <taxon>Telluria group</taxon>
        <taxon>Pseudoduganella</taxon>
    </lineage>
</organism>
<accession>A0A4P6KTV4</accession>
<name>A0A4P6KTV4_9BURK</name>
<dbReference type="AlphaFoldDB" id="A0A4P6KTV4"/>
<evidence type="ECO:0000313" key="2">
    <source>
        <dbReference type="Proteomes" id="UP000290637"/>
    </source>
</evidence>
<dbReference type="KEGG" id="plue:EWM63_03220"/>
<keyword evidence="2" id="KW-1185">Reference proteome</keyword>
<dbReference type="EMBL" id="CP035913">
    <property type="protein sequence ID" value="QBE62114.1"/>
    <property type="molecule type" value="Genomic_DNA"/>
</dbReference>
<evidence type="ECO:0000313" key="1">
    <source>
        <dbReference type="EMBL" id="QBE62114.1"/>
    </source>
</evidence>